<sequence length="174" mass="20644">MNWHPPNVGVFEKIAFQVEWRWDPEELRSLQVSIHVEFFWGEFFSDYEQLILRRMDQDRTLSIKYLRDKRKNEDSYTAIYALLVTWGPECARDPFSLDNPKEAVDSRKGIQFQELFGPNVTCQVSEFESAKLNYIFDAFLFFNRDDDDKVTRKDVTQRTNEESAGERTPTHITT</sequence>
<evidence type="ECO:0000313" key="1">
    <source>
        <dbReference type="EMBL" id="EMS56115.1"/>
    </source>
</evidence>
<reference evidence="1" key="1">
    <citation type="journal article" date="2013" name="Nature">
        <title>Draft genome of the wheat A-genome progenitor Triticum urartu.</title>
        <authorList>
            <person name="Ling H.Q."/>
            <person name="Zhao S."/>
            <person name="Liu D."/>
            <person name="Wang J."/>
            <person name="Sun H."/>
            <person name="Zhang C."/>
            <person name="Fan H."/>
            <person name="Li D."/>
            <person name="Dong L."/>
            <person name="Tao Y."/>
            <person name="Gao C."/>
            <person name="Wu H."/>
            <person name="Li Y."/>
            <person name="Cui Y."/>
            <person name="Guo X."/>
            <person name="Zheng S."/>
            <person name="Wang B."/>
            <person name="Yu K."/>
            <person name="Liang Q."/>
            <person name="Yang W."/>
            <person name="Lou X."/>
            <person name="Chen J."/>
            <person name="Feng M."/>
            <person name="Jian J."/>
            <person name="Zhang X."/>
            <person name="Luo G."/>
            <person name="Jiang Y."/>
            <person name="Liu J."/>
            <person name="Wang Z."/>
            <person name="Sha Y."/>
            <person name="Zhang B."/>
            <person name="Wu H."/>
            <person name="Tang D."/>
            <person name="Shen Q."/>
            <person name="Xue P."/>
            <person name="Zou S."/>
            <person name="Wang X."/>
            <person name="Liu X."/>
            <person name="Wang F."/>
            <person name="Yang Y."/>
            <person name="An X."/>
            <person name="Dong Z."/>
            <person name="Zhang K."/>
            <person name="Zhang X."/>
            <person name="Luo M.C."/>
            <person name="Dvorak J."/>
            <person name="Tong Y."/>
            <person name="Wang J."/>
            <person name="Yang H."/>
            <person name="Li Z."/>
            <person name="Wang D."/>
            <person name="Zhang A."/>
            <person name="Wang J."/>
        </authorList>
    </citation>
    <scope>NUCLEOTIDE SEQUENCE</scope>
</reference>
<dbReference type="STRING" id="4572.M7ZUT2"/>
<dbReference type="EMBL" id="KD162591">
    <property type="protein sequence ID" value="EMS56115.1"/>
    <property type="molecule type" value="Genomic_DNA"/>
</dbReference>
<accession>M7ZUT2</accession>
<organism evidence="1">
    <name type="scientific">Triticum urartu</name>
    <name type="common">Red wild einkorn</name>
    <name type="synonym">Crithodium urartu</name>
    <dbReference type="NCBI Taxonomy" id="4572"/>
    <lineage>
        <taxon>Eukaryota</taxon>
        <taxon>Viridiplantae</taxon>
        <taxon>Streptophyta</taxon>
        <taxon>Embryophyta</taxon>
        <taxon>Tracheophyta</taxon>
        <taxon>Spermatophyta</taxon>
        <taxon>Magnoliopsida</taxon>
        <taxon>Liliopsida</taxon>
        <taxon>Poales</taxon>
        <taxon>Poaceae</taxon>
        <taxon>BOP clade</taxon>
        <taxon>Pooideae</taxon>
        <taxon>Triticodae</taxon>
        <taxon>Triticeae</taxon>
        <taxon>Triticinae</taxon>
        <taxon>Triticum</taxon>
    </lineage>
</organism>
<proteinExistence type="predicted"/>
<gene>
    <name evidence="1" type="ORF">TRIUR3_20027</name>
</gene>
<protein>
    <submittedName>
        <fullName evidence="1">Uncharacterized protein</fullName>
    </submittedName>
</protein>
<dbReference type="AlphaFoldDB" id="M7ZUT2"/>
<name>M7ZUT2_TRIUA</name>